<name>A0A815FSK4_9BILA</name>
<protein>
    <submittedName>
        <fullName evidence="4">Uncharacterized protein</fullName>
    </submittedName>
</protein>
<keyword evidence="1" id="KW-0880">Kelch repeat</keyword>
<dbReference type="OrthoDB" id="9998912at2759"/>
<keyword evidence="7" id="KW-1185">Reference proteome</keyword>
<comment type="caution">
    <text evidence="4">The sequence shown here is derived from an EMBL/GenBank/DDBJ whole genome shotgun (WGS) entry which is preliminary data.</text>
</comment>
<dbReference type="SUPFAM" id="SSF117281">
    <property type="entry name" value="Kelch motif"/>
    <property type="match status" value="1"/>
</dbReference>
<evidence type="ECO:0000313" key="3">
    <source>
        <dbReference type="EMBL" id="CAF1116388.1"/>
    </source>
</evidence>
<evidence type="ECO:0000313" key="5">
    <source>
        <dbReference type="EMBL" id="CAF3886903.1"/>
    </source>
</evidence>
<dbReference type="InterPro" id="IPR015915">
    <property type="entry name" value="Kelch-typ_b-propeller"/>
</dbReference>
<keyword evidence="2" id="KW-0677">Repeat</keyword>
<dbReference type="PANTHER" id="PTHR46344">
    <property type="entry name" value="OS02G0202900 PROTEIN"/>
    <property type="match status" value="1"/>
</dbReference>
<dbReference type="Proteomes" id="UP000681722">
    <property type="component" value="Unassembled WGS sequence"/>
</dbReference>
<dbReference type="Proteomes" id="UP000663829">
    <property type="component" value="Unassembled WGS sequence"/>
</dbReference>
<reference evidence="4" key="1">
    <citation type="submission" date="2021-02" db="EMBL/GenBank/DDBJ databases">
        <authorList>
            <person name="Nowell W R."/>
        </authorList>
    </citation>
    <scope>NUCLEOTIDE SEQUENCE</scope>
</reference>
<dbReference type="SMART" id="SM00612">
    <property type="entry name" value="Kelch"/>
    <property type="match status" value="1"/>
</dbReference>
<dbReference type="EMBL" id="CAJNOK010010461">
    <property type="protein sequence ID" value="CAF1116388.1"/>
    <property type="molecule type" value="Genomic_DNA"/>
</dbReference>
<dbReference type="AlphaFoldDB" id="A0A815FSK4"/>
<evidence type="ECO:0000313" key="4">
    <source>
        <dbReference type="EMBL" id="CAF1330240.1"/>
    </source>
</evidence>
<dbReference type="InterPro" id="IPR037293">
    <property type="entry name" value="Gal_Oxidase_central_sf"/>
</dbReference>
<dbReference type="Proteomes" id="UP000677228">
    <property type="component" value="Unassembled WGS sequence"/>
</dbReference>
<evidence type="ECO:0000256" key="2">
    <source>
        <dbReference type="ARBA" id="ARBA00022737"/>
    </source>
</evidence>
<dbReference type="PANTHER" id="PTHR46344:SF27">
    <property type="entry name" value="KELCH REPEAT SUPERFAMILY PROTEIN"/>
    <property type="match status" value="1"/>
</dbReference>
<dbReference type="EMBL" id="CAJOBA010015291">
    <property type="protein sequence ID" value="CAF3886903.1"/>
    <property type="molecule type" value="Genomic_DNA"/>
</dbReference>
<evidence type="ECO:0000313" key="7">
    <source>
        <dbReference type="Proteomes" id="UP000663829"/>
    </source>
</evidence>
<dbReference type="EMBL" id="CAJNOQ010013863">
    <property type="protein sequence ID" value="CAF1330240.1"/>
    <property type="molecule type" value="Genomic_DNA"/>
</dbReference>
<accession>A0A815FSK4</accession>
<organism evidence="4 7">
    <name type="scientific">Didymodactylos carnosus</name>
    <dbReference type="NCBI Taxonomy" id="1234261"/>
    <lineage>
        <taxon>Eukaryota</taxon>
        <taxon>Metazoa</taxon>
        <taxon>Spiralia</taxon>
        <taxon>Gnathifera</taxon>
        <taxon>Rotifera</taxon>
        <taxon>Eurotatoria</taxon>
        <taxon>Bdelloidea</taxon>
        <taxon>Philodinida</taxon>
        <taxon>Philodinidae</taxon>
        <taxon>Didymodactylos</taxon>
    </lineage>
</organism>
<dbReference type="Proteomes" id="UP000682733">
    <property type="component" value="Unassembled WGS sequence"/>
</dbReference>
<dbReference type="InterPro" id="IPR006652">
    <property type="entry name" value="Kelch_1"/>
</dbReference>
<dbReference type="EMBL" id="CAJOBC010052735">
    <property type="protein sequence ID" value="CAF4183193.1"/>
    <property type="molecule type" value="Genomic_DNA"/>
</dbReference>
<dbReference type="Pfam" id="PF01344">
    <property type="entry name" value="Kelch_1"/>
    <property type="match status" value="1"/>
</dbReference>
<evidence type="ECO:0000256" key="1">
    <source>
        <dbReference type="ARBA" id="ARBA00022441"/>
    </source>
</evidence>
<evidence type="ECO:0000313" key="6">
    <source>
        <dbReference type="EMBL" id="CAF4183193.1"/>
    </source>
</evidence>
<gene>
    <name evidence="4" type="ORF">GPM918_LOCUS29912</name>
    <name evidence="3" type="ORF">OVA965_LOCUS19971</name>
    <name evidence="6" type="ORF">SRO942_LOCUS30509</name>
    <name evidence="5" type="ORF">TMI583_LOCUS20208</name>
</gene>
<proteinExistence type="predicted"/>
<sequence>MLNTFKYFLPGWSNSGSMNSARYLHTASVLTNGKVLVAGGYNNDAAILNTTEVYDPSTGAWTTIGSTITAPGFHTASVLTNGKVLVAGGNNFDYGLDSAELYYAS</sequence>
<dbReference type="Gene3D" id="2.130.10.80">
    <property type="entry name" value="Galactose oxidase/kelch, beta-propeller"/>
    <property type="match status" value="1"/>
</dbReference>